<keyword evidence="1" id="KW-1133">Transmembrane helix</keyword>
<dbReference type="GO" id="GO:0016020">
    <property type="term" value="C:membrane"/>
    <property type="evidence" value="ECO:0007669"/>
    <property type="project" value="TreeGrafter"/>
</dbReference>
<reference evidence="3 4" key="1">
    <citation type="submission" date="2019-12" db="EMBL/GenBank/DDBJ databases">
        <authorList>
            <person name="Alioto T."/>
            <person name="Alioto T."/>
            <person name="Gomez Garrido J."/>
        </authorList>
    </citation>
    <scope>NUCLEOTIDE SEQUENCE [LARGE SCALE GENOMIC DNA]</scope>
</reference>
<keyword evidence="1" id="KW-0812">Transmembrane</keyword>
<dbReference type="AlphaFoldDB" id="A0A8S0RAB0"/>
<evidence type="ECO:0000259" key="2">
    <source>
        <dbReference type="Pfam" id="PF13962"/>
    </source>
</evidence>
<proteinExistence type="predicted"/>
<organism evidence="3 4">
    <name type="scientific">Olea europaea subsp. europaea</name>
    <dbReference type="NCBI Taxonomy" id="158383"/>
    <lineage>
        <taxon>Eukaryota</taxon>
        <taxon>Viridiplantae</taxon>
        <taxon>Streptophyta</taxon>
        <taxon>Embryophyta</taxon>
        <taxon>Tracheophyta</taxon>
        <taxon>Spermatophyta</taxon>
        <taxon>Magnoliopsida</taxon>
        <taxon>eudicotyledons</taxon>
        <taxon>Gunneridae</taxon>
        <taxon>Pentapetalae</taxon>
        <taxon>asterids</taxon>
        <taxon>lamiids</taxon>
        <taxon>Lamiales</taxon>
        <taxon>Oleaceae</taxon>
        <taxon>Oleeae</taxon>
        <taxon>Olea</taxon>
    </lineage>
</organism>
<dbReference type="PANTHER" id="PTHR24177">
    <property type="entry name" value="CASKIN"/>
    <property type="match status" value="1"/>
</dbReference>
<protein>
    <recommendedName>
        <fullName evidence="2">PGG domain-containing protein</fullName>
    </recommendedName>
</protein>
<keyword evidence="1" id="KW-0472">Membrane</keyword>
<accession>A0A8S0RAB0</accession>
<dbReference type="OrthoDB" id="1652385at2759"/>
<feature type="transmembrane region" description="Helical" evidence="1">
    <location>
        <begin position="147"/>
        <end position="164"/>
    </location>
</feature>
<dbReference type="Proteomes" id="UP000594638">
    <property type="component" value="Unassembled WGS sequence"/>
</dbReference>
<name>A0A8S0RAB0_OLEEU</name>
<evidence type="ECO:0000313" key="4">
    <source>
        <dbReference type="Proteomes" id="UP000594638"/>
    </source>
</evidence>
<feature type="transmembrane region" description="Helical" evidence="1">
    <location>
        <begin position="114"/>
        <end position="140"/>
    </location>
</feature>
<comment type="caution">
    <text evidence="3">The sequence shown here is derived from an EMBL/GenBank/DDBJ whole genome shotgun (WGS) entry which is preliminary data.</text>
</comment>
<feature type="transmembrane region" description="Helical" evidence="1">
    <location>
        <begin position="31"/>
        <end position="51"/>
    </location>
</feature>
<gene>
    <name evidence="3" type="ORF">OLEA9_A099743</name>
</gene>
<dbReference type="EMBL" id="CACTIH010002362">
    <property type="protein sequence ID" value="CAA2976128.1"/>
    <property type="molecule type" value="Genomic_DNA"/>
</dbReference>
<feature type="transmembrane region" description="Helical" evidence="1">
    <location>
        <begin position="71"/>
        <end position="94"/>
    </location>
</feature>
<dbReference type="PANTHER" id="PTHR24177:SF292">
    <property type="entry name" value="ANKYRIN REPEAT FAMILY PROTEIN-RELATED"/>
    <property type="match status" value="1"/>
</dbReference>
<dbReference type="Pfam" id="PF13962">
    <property type="entry name" value="PGG"/>
    <property type="match status" value="1"/>
</dbReference>
<feature type="domain" description="PGG" evidence="2">
    <location>
        <begin position="26"/>
        <end position="138"/>
    </location>
</feature>
<keyword evidence="4" id="KW-1185">Reference proteome</keyword>
<evidence type="ECO:0000313" key="3">
    <source>
        <dbReference type="EMBL" id="CAA2976128.1"/>
    </source>
</evidence>
<dbReference type="Gramene" id="OE9A099743T1">
    <property type="protein sequence ID" value="OE9A099743C1"/>
    <property type="gene ID" value="OE9A099743"/>
</dbReference>
<dbReference type="InterPro" id="IPR026961">
    <property type="entry name" value="PGG_dom"/>
</dbReference>
<evidence type="ECO:0000256" key="1">
    <source>
        <dbReference type="SAM" id="Phobius"/>
    </source>
</evidence>
<sequence>MKNDADITPRELFTEEHENLREAGERWMKDTATSCMVVVTLIATVAFAAAFTVPGGNKGETGTPIFLNNRWFTIFVISDAVAMFSSIASIMMFLSILTSRYGEEDFLYTLPAKLMVGLFTLFASIVCMVLTFSATFFLVYKEEKLAILPKIVAGLALLPITLYATLNFRLWISLIHSTIWASKFMFRSGKHKLL</sequence>